<dbReference type="SMART" id="SM00355">
    <property type="entry name" value="ZnF_C2H2"/>
    <property type="match status" value="4"/>
</dbReference>
<feature type="region of interest" description="Disordered" evidence="2">
    <location>
        <begin position="601"/>
        <end position="653"/>
    </location>
</feature>
<feature type="domain" description="C2H2-type" evidence="3">
    <location>
        <begin position="663"/>
        <end position="690"/>
    </location>
</feature>
<reference evidence="4 5" key="1">
    <citation type="submission" date="2024-02" db="EMBL/GenBank/DDBJ databases">
        <authorList>
            <person name="Daric V."/>
            <person name="Darras S."/>
        </authorList>
    </citation>
    <scope>NUCLEOTIDE SEQUENCE [LARGE SCALE GENOMIC DNA]</scope>
</reference>
<feature type="compositionally biased region" description="Basic and acidic residues" evidence="2">
    <location>
        <begin position="394"/>
        <end position="408"/>
    </location>
</feature>
<keyword evidence="1" id="KW-0479">Metal-binding</keyword>
<feature type="region of interest" description="Disordered" evidence="2">
    <location>
        <begin position="1058"/>
        <end position="1089"/>
    </location>
</feature>
<comment type="caution">
    <text evidence="4">The sequence shown here is derived from an EMBL/GenBank/DDBJ whole genome shotgun (WGS) entry which is preliminary data.</text>
</comment>
<feature type="region of interest" description="Disordered" evidence="2">
    <location>
        <begin position="38"/>
        <end position="66"/>
    </location>
</feature>
<feature type="compositionally biased region" description="Basic and acidic residues" evidence="2">
    <location>
        <begin position="2278"/>
        <end position="2292"/>
    </location>
</feature>
<feature type="compositionally biased region" description="Low complexity" evidence="2">
    <location>
        <begin position="609"/>
        <end position="623"/>
    </location>
</feature>
<feature type="compositionally biased region" description="Basic and acidic residues" evidence="2">
    <location>
        <begin position="1058"/>
        <end position="1073"/>
    </location>
</feature>
<feature type="domain" description="C2H2-type" evidence="3">
    <location>
        <begin position="1943"/>
        <end position="1967"/>
    </location>
</feature>
<dbReference type="InterPro" id="IPR036236">
    <property type="entry name" value="Znf_C2H2_sf"/>
</dbReference>
<proteinExistence type="predicted"/>
<feature type="compositionally biased region" description="Basic and acidic residues" evidence="2">
    <location>
        <begin position="1140"/>
        <end position="1150"/>
    </location>
</feature>
<dbReference type="EMBL" id="CAWYQH010000097">
    <property type="protein sequence ID" value="CAK8683390.1"/>
    <property type="molecule type" value="Genomic_DNA"/>
</dbReference>
<evidence type="ECO:0000313" key="4">
    <source>
        <dbReference type="EMBL" id="CAK8683390.1"/>
    </source>
</evidence>
<feature type="compositionally biased region" description="Acidic residues" evidence="2">
    <location>
        <begin position="1446"/>
        <end position="1460"/>
    </location>
</feature>
<feature type="compositionally biased region" description="Basic and acidic residues" evidence="2">
    <location>
        <begin position="624"/>
        <end position="646"/>
    </location>
</feature>
<feature type="domain" description="C2H2-type" evidence="3">
    <location>
        <begin position="2073"/>
        <end position="2097"/>
    </location>
</feature>
<feature type="compositionally biased region" description="Low complexity" evidence="2">
    <location>
        <begin position="359"/>
        <end position="368"/>
    </location>
</feature>
<feature type="region of interest" description="Disordered" evidence="2">
    <location>
        <begin position="359"/>
        <end position="408"/>
    </location>
</feature>
<keyword evidence="1" id="KW-0862">Zinc</keyword>
<feature type="compositionally biased region" description="Acidic residues" evidence="2">
    <location>
        <begin position="1920"/>
        <end position="1931"/>
    </location>
</feature>
<feature type="region of interest" description="Disordered" evidence="2">
    <location>
        <begin position="1135"/>
        <end position="1165"/>
    </location>
</feature>
<feature type="compositionally biased region" description="Basic and acidic residues" evidence="2">
    <location>
        <begin position="993"/>
        <end position="1003"/>
    </location>
</feature>
<dbReference type="InterPro" id="IPR013087">
    <property type="entry name" value="Znf_C2H2_type"/>
</dbReference>
<evidence type="ECO:0000259" key="3">
    <source>
        <dbReference type="PROSITE" id="PS50157"/>
    </source>
</evidence>
<dbReference type="PROSITE" id="PS50157">
    <property type="entry name" value="ZINC_FINGER_C2H2_2"/>
    <property type="match status" value="3"/>
</dbReference>
<dbReference type="Proteomes" id="UP001642483">
    <property type="component" value="Unassembled WGS sequence"/>
</dbReference>
<protein>
    <recommendedName>
        <fullName evidence="3">C2H2-type domain-containing protein</fullName>
    </recommendedName>
</protein>
<gene>
    <name evidence="4" type="ORF">CVLEPA_LOCUS14470</name>
</gene>
<dbReference type="PROSITE" id="PS00028">
    <property type="entry name" value="ZINC_FINGER_C2H2_1"/>
    <property type="match status" value="3"/>
</dbReference>
<dbReference type="Gene3D" id="3.30.160.60">
    <property type="entry name" value="Classic Zinc Finger"/>
    <property type="match status" value="1"/>
</dbReference>
<keyword evidence="5" id="KW-1185">Reference proteome</keyword>
<accession>A0ABP0FUS4</accession>
<evidence type="ECO:0000313" key="5">
    <source>
        <dbReference type="Proteomes" id="UP001642483"/>
    </source>
</evidence>
<feature type="region of interest" description="Disordered" evidence="2">
    <location>
        <begin position="1757"/>
        <end position="1779"/>
    </location>
</feature>
<keyword evidence="1" id="KW-0863">Zinc-finger</keyword>
<feature type="region of interest" description="Disordered" evidence="2">
    <location>
        <begin position="1915"/>
        <end position="1938"/>
    </location>
</feature>
<feature type="region of interest" description="Disordered" evidence="2">
    <location>
        <begin position="990"/>
        <end position="1013"/>
    </location>
</feature>
<feature type="region of interest" description="Disordered" evidence="2">
    <location>
        <begin position="2242"/>
        <end position="2321"/>
    </location>
</feature>
<evidence type="ECO:0000256" key="1">
    <source>
        <dbReference type="PROSITE-ProRule" id="PRU00042"/>
    </source>
</evidence>
<evidence type="ECO:0000256" key="2">
    <source>
        <dbReference type="SAM" id="MobiDB-lite"/>
    </source>
</evidence>
<organism evidence="4 5">
    <name type="scientific">Clavelina lepadiformis</name>
    <name type="common">Light-bulb sea squirt</name>
    <name type="synonym">Ascidia lepadiformis</name>
    <dbReference type="NCBI Taxonomy" id="159417"/>
    <lineage>
        <taxon>Eukaryota</taxon>
        <taxon>Metazoa</taxon>
        <taxon>Chordata</taxon>
        <taxon>Tunicata</taxon>
        <taxon>Ascidiacea</taxon>
        <taxon>Aplousobranchia</taxon>
        <taxon>Clavelinidae</taxon>
        <taxon>Clavelina</taxon>
    </lineage>
</organism>
<feature type="compositionally biased region" description="Polar residues" evidence="2">
    <location>
        <begin position="1835"/>
        <end position="1845"/>
    </location>
</feature>
<feature type="compositionally biased region" description="Polar residues" evidence="2">
    <location>
        <begin position="38"/>
        <end position="61"/>
    </location>
</feature>
<feature type="region of interest" description="Disordered" evidence="2">
    <location>
        <begin position="1440"/>
        <end position="1523"/>
    </location>
</feature>
<feature type="region of interest" description="Disordered" evidence="2">
    <location>
        <begin position="1792"/>
        <end position="1852"/>
    </location>
</feature>
<name>A0ABP0FUS4_CLALP</name>
<feature type="compositionally biased region" description="Basic and acidic residues" evidence="2">
    <location>
        <begin position="2242"/>
        <end position="2252"/>
    </location>
</feature>
<sequence length="2344" mass="258006">MEWRGVNPGTLDASVRNGNNGMDILFTAIERERRNSAGASNSIVMPHSQNTQSESRNGSSHQRVDAHHVKSNIDTRRHMPAPVSSTEVTNGFPMDVYAHSPLFFPFFHSQLLSQTRFRQPVPNAGIPPILPPVRPSQVVGDSLEMACYVCGMMYKTIAELHDHIVNKHLPGGFEQAATKAHHDSEERETKDLLPPLNGSHRISQIKKMKTHASASSAVDSKISSDVPLPTPKFSFPNVMDAGQGNKTMNSQPIVVADVANANLNANFPTFPMSPSIKNVPFSPLNNPYGLLNPLLAYQNLINVNGVCSSGAIPSALPQGMNFSTGGYPFLRYPGPPGVNYNFSNRLPFVPGMGLIVPTSSSAPSTTKASEARQYETPPAPKGIPAIPVPSAEEDLSHPDHQISSRHADNLRRRLSVPLISLNKEFRVPHPYNRISKFGTNTPCRKVMGGNECGSETISKYKDTSRAEMLNRKRRSVVEKPSSSRLNAKTIEQHISKLISNNEKVLLNPVLERVKPRRVFRRNSLDPASLTSYAAGITSRNLVDASYFKDDEGLKRSEKFSLKQCSTPPALGQLPSSEDHFSYQHVTGMTNAEKEKMIQLTRVPQARSQSASTSDDTEGTSSTNDSHRRQQINKKEKNNFHERRDSSSDNYQPTIKKARRMTFFECTDCGVRYRKEENYQIHKKIYCKYKKDREPHQKSAYIPQFSADQVPRAAALGPNFNLTRFTIPPLLGSTLPNTATNMLDESLKTSTRVHENAFLEAHSSQEYQKLVSSHVSTSASSEISMHNELNCTKMADAELHLRSMSPQRHGTGSSVKEHISVTNADASFSQRLSSTLDMTQMNTTTASVGPMSSIPKNKLPPNKRHLMRHFEEGNSSSGSPQYDRKILTTTTTTSLKSSMVNQSKESLVETRLSEYYTKESVEVPYLPALPTVKDSSNIATYDENLVPRSNYKLLLHQISLRNMQDMGILNYANLSPDKSIWSWQQMQKGILHPDPQEKNRRKSTESAPTTAQPLYQRKFSVPSRLFQQREVNQMSTGLYTSNQGKSSAASCSTERKLLVSSRKTSESSSRETAKHRFIPPLSSPHLKESVTKNSPLISNSAQVTAAVSSNPLSERFPETKSYVEMSHTAEACYSSAPKNLSKTEDSHDKGSSELAEDSDGSSATDKCDHIRSLSTVSNVNLNIVWSQNAICGRNSEVTTSQAQRMTTMLYPHMQPSLTARPNVSYCCLINPQPTCMAIPKEKGSEAKQVSMYSDWEISKPIDIPEELTIIDILTGWRLLKKGYRKGVYVMVESKSGMIMTDHKTYEAKKIEAVSIKKNSKQELRKSSFPTNNESVRLSSEYKLFTLPVQVASRLFKPVWKPVYASCHCLRATDTANQVASDSIVPGSLQLTVESSDPSTTTTTTAKIFSVPELNDEITSEKNSNPLASQCSKSETNCVGASAKDNLTDDDNNSVDDEILSDEVDRSSGRPSDSDTDSSLRVTYSLKVRRRKTRRERSAVSPREQRRALHCQTPPSPTSQSSVLPVHQSDACTSATEEKLRGCALCSIKAGRTDLITDTITTCQPCLDAAKKNNKVFNSLVPKLTLPSNMSKSNLPSDSLQYMTPPCSSSGYLDKSRASGNTQHWVSKTTPELSEASSSQSIHFLYPSPQSIKCASSECATETTTSSVNSSPAANDSSLRRNSQASLQIDITKATTNHQLHESTPGVVSPSLAEVVSEVMRTAAIQSKRHNKSSNSHQLLSHSRALVPGKCQYVIPLTESPPKPSGNEPIPCTESSTAVSTRLTSTTTAVALYSPKNSHSIEHEKSNPSSSKPYDITVTPATPPPLTSSSRCDSREAANNGSLSPSPSYDLPKSIGKLGHRTLALSSRESELFLNKANTLQSKGNCEDFRGENDHTKCHTEDATCVEENGHASGYHGVSSCESEEDEMKDEVEDSKSTDGAARPYTCNECKVAFRIGGHLAKHLRSKGHMVAMQKKTLNLLRMRQIPRATGDIDELIDGSAEYRAALNGKVTLTARRQNKTVEILDGTEGLARAQVRALFEGSGEYACVPNATCDDLLDGELGEDLVGSQDPRPFKCIACKVAFRFQGHLDRHFRSNLHLIAVGQYEQDAVVTTTKNSLQAVSSENINQSNDGNSSELVENRNSVVGDETEISKHLTGQNSEIVRKSSFVGSPRAQPITMQLPQSRDGREFTIDEETHTGTSVCANSSNNLTISNSIPVGFLPPQNGFLRHPYSLASSCASRDELKRRASHDENLSNAPNPPKRSFYGDRHTLNNVVNAEGRKSDLSRPYEDRLSYTPAETGVNQFSERRGPSHARSRSQPDSSIALRSNECVTRNVIIPCQVSCT</sequence>
<dbReference type="SUPFAM" id="SSF57667">
    <property type="entry name" value="beta-beta-alpha zinc fingers"/>
    <property type="match status" value="2"/>
</dbReference>